<comment type="caution">
    <text evidence="1">The sequence shown here is derived from an EMBL/GenBank/DDBJ whole genome shotgun (WGS) entry which is preliminary data.</text>
</comment>
<accession>A0A645AK44</accession>
<proteinExistence type="predicted"/>
<organism evidence="1">
    <name type="scientific">bioreactor metagenome</name>
    <dbReference type="NCBI Taxonomy" id="1076179"/>
    <lineage>
        <taxon>unclassified sequences</taxon>
        <taxon>metagenomes</taxon>
        <taxon>ecological metagenomes</taxon>
    </lineage>
</organism>
<reference evidence="1" key="1">
    <citation type="submission" date="2019-08" db="EMBL/GenBank/DDBJ databases">
        <authorList>
            <person name="Kucharzyk K."/>
            <person name="Murdoch R.W."/>
            <person name="Higgins S."/>
            <person name="Loffler F."/>
        </authorList>
    </citation>
    <scope>NUCLEOTIDE SEQUENCE</scope>
</reference>
<dbReference type="EMBL" id="VSSQ01014363">
    <property type="protein sequence ID" value="MPM53490.1"/>
    <property type="molecule type" value="Genomic_DNA"/>
</dbReference>
<gene>
    <name evidence="1" type="ORF">SDC9_100258</name>
</gene>
<sequence length="104" mass="11820">MELHERHPHLYASGAQRGLLCIRNLQNSCVHLVAGEDLSSLIKSTRFSLDMGLYPHAGLQQAYETVGLELFSIEVYRTADKDEDLESLLKNCKEELEREGVLLY</sequence>
<protein>
    <submittedName>
        <fullName evidence="1">Uncharacterized protein</fullName>
    </submittedName>
</protein>
<dbReference type="AlphaFoldDB" id="A0A645AK44"/>
<evidence type="ECO:0000313" key="1">
    <source>
        <dbReference type="EMBL" id="MPM53490.1"/>
    </source>
</evidence>
<name>A0A645AK44_9ZZZZ</name>